<dbReference type="PANTHER" id="PTHR24185:SF1">
    <property type="entry name" value="CALCIUM-INDEPENDENT PHOSPHOLIPASE A2-GAMMA"/>
    <property type="match status" value="1"/>
</dbReference>
<dbReference type="GO" id="GO:0008270">
    <property type="term" value="F:zinc ion binding"/>
    <property type="evidence" value="ECO:0007669"/>
    <property type="project" value="UniProtKB-KW"/>
</dbReference>
<evidence type="ECO:0008006" key="13">
    <source>
        <dbReference type="Google" id="ProtNLM"/>
    </source>
</evidence>
<keyword evidence="1" id="KW-0479">Metal-binding</keyword>
<dbReference type="EMBL" id="JAGHQM010001204">
    <property type="protein sequence ID" value="KAH0556157.1"/>
    <property type="molecule type" value="Genomic_DNA"/>
</dbReference>
<feature type="active site" description="Proton acceptor" evidence="8">
    <location>
        <position position="914"/>
    </location>
</feature>
<reference evidence="11" key="1">
    <citation type="submission" date="2021-03" db="EMBL/GenBank/DDBJ databases">
        <title>Comparative genomics and phylogenomic investigation of the class Geoglossomycetes provide insights into ecological specialization and systematics.</title>
        <authorList>
            <person name="Melie T."/>
            <person name="Pirro S."/>
            <person name="Miller A.N."/>
            <person name="Quandt A."/>
        </authorList>
    </citation>
    <scope>NUCLEOTIDE SEQUENCE</scope>
    <source>
        <strain evidence="11">CAQ_001_2017</strain>
    </source>
</reference>
<feature type="short sequence motif" description="GXSXG" evidence="8">
    <location>
        <begin position="742"/>
        <end position="746"/>
    </location>
</feature>
<keyword evidence="5 8" id="KW-0442">Lipid degradation</keyword>
<protein>
    <recommendedName>
        <fullName evidence="13">PNPLA domain-containing protein</fullName>
    </recommendedName>
</protein>
<keyword evidence="2 7" id="KW-0863">Zinc-finger</keyword>
<keyword evidence="3 8" id="KW-0378">Hydrolase</keyword>
<dbReference type="GO" id="GO:0046486">
    <property type="term" value="P:glycerolipid metabolic process"/>
    <property type="evidence" value="ECO:0007669"/>
    <property type="project" value="UniProtKB-ARBA"/>
</dbReference>
<feature type="domain" description="PNPLA" evidence="10">
    <location>
        <begin position="704"/>
        <end position="927"/>
    </location>
</feature>
<sequence length="1189" mass="134723">MESAPIPDHCDICDEQDLRRLQVCSSNRCNPNVALCVLNCSECRKPCGIPGHLSCWDSHITGNRERRATHAGRPAENQLRVNDILQSETDAGRQRELHQQDKKARWFIAGSTREDGSYGMLYVTDRFEYLTSRASMRGQSGLQQFPSLVSFIGETGTGKSTLIRALIKMSLQERSQPVETPVTRIAHSDMLSNPTSSGVHLYRDPATNMSRRPILFADCEGFNAGAGVPTSRYGEDAHRVIRKIPITSRLYAGDAKSSAVEELYSRFLYAFSDVVCFVTKSEQTITYDFQRLLEWASRGLQTSVNQTQHRTLIIILNARMKHDPELMDEDTAKSRMFNSVGNVWENSPALKKIRDKTNRSDIALNNHIFSTRDFLHKYFPTIKVCYVPLQVNTRLGEVGKQYELLRKQVVQGATWASDTRERTWMQYNIQDLSRLYGLAFEHYATSHRPLDFYRAARKDNPDPQNMADHIMNLLRHTENTEDESLTQFFPRIVASTLLNDTLRGGGLMYDPQHVWASDYSETCRNGVLRFYREHAVCSHVDDGSRCICRYNGHDDGHRFTNGGFKKGHFEPQDIENRVSELRDQIQKQFLSQYHLLCHSDEQMKKPSAEEIIEHRRDALADTANTGLWRKLHSYKTCFTCLRTVPDHCLPCGHALCEFCVMDFGNASPEQESAILLERCILCSDTWNAPQLIKLKPRCAGVRVLTLDGGGVKGILEIAMLLKLEERIGLGLPIQEFFDLVIGTSTGGIIALGMAMKNLMLPDLMAEFKKITTATFKHNRAPRNKVTQAITENGIVQKFLLSTRLWESIYATDPLQKELQNTLGSELGMFGASRTTGYQRSMRVAVTAVKNGGRQPTIIANYNHRNRDVISDIDFERAENEEEELMAWEAGLCTAAAPVFFTPYQKEATKTTYLDGGLSHNNPIYAAMEEYRKIWPDSSLANPDILVSVGTGSFAKNKVELPKVFDDSWLSNLLNSYLNNINGEATWERFWSSYQRVVYPRVHYRLNFRFPDNVEYCRIDQHERIEELISVFESSFSRSSANGPSNRGLSETLDQTANLLIAKLFYFEPTHEKEVNYAGGAPSYLLRGRILCRLPRNSNALKKLVERVHSFTAGEGSTAIDAMRGTVLLQFGDNVRAAVRDSNWKFKVDHVIETVEPSDMVQNISIRLVPEGGVGQMHVLPISGFPCTFN</sequence>
<dbReference type="Gene3D" id="3.40.1090.10">
    <property type="entry name" value="Cytosolic phospholipase A2 catalytic domain"/>
    <property type="match status" value="1"/>
</dbReference>
<accession>A0A9P8L8F1</accession>
<evidence type="ECO:0000256" key="8">
    <source>
        <dbReference type="PROSITE-ProRule" id="PRU01161"/>
    </source>
</evidence>
<dbReference type="CDD" id="cd07199">
    <property type="entry name" value="Pat17_PNPLA8_PNPLA9_like"/>
    <property type="match status" value="1"/>
</dbReference>
<keyword evidence="12" id="KW-1185">Reference proteome</keyword>
<dbReference type="PROSITE" id="PS00518">
    <property type="entry name" value="ZF_RING_1"/>
    <property type="match status" value="1"/>
</dbReference>
<keyword evidence="4" id="KW-0862">Zinc</keyword>
<dbReference type="InterPro" id="IPR002641">
    <property type="entry name" value="PNPLA_dom"/>
</dbReference>
<evidence type="ECO:0000313" key="12">
    <source>
        <dbReference type="Proteomes" id="UP000750711"/>
    </source>
</evidence>
<evidence type="ECO:0000313" key="11">
    <source>
        <dbReference type="EMBL" id="KAH0556157.1"/>
    </source>
</evidence>
<feature type="short sequence motif" description="GXGXXG" evidence="8">
    <location>
        <begin position="708"/>
        <end position="713"/>
    </location>
</feature>
<dbReference type="GO" id="GO:0016020">
    <property type="term" value="C:membrane"/>
    <property type="evidence" value="ECO:0007669"/>
    <property type="project" value="TreeGrafter"/>
</dbReference>
<dbReference type="SUPFAM" id="SSF52151">
    <property type="entry name" value="FabD/lysophospholipase-like"/>
    <property type="match status" value="1"/>
</dbReference>
<name>A0A9P8L8F1_9PEZI</name>
<dbReference type="Proteomes" id="UP000750711">
    <property type="component" value="Unassembled WGS sequence"/>
</dbReference>
<feature type="domain" description="RING-type" evidence="9">
    <location>
        <begin position="637"/>
        <end position="683"/>
    </location>
</feature>
<evidence type="ECO:0000256" key="5">
    <source>
        <dbReference type="ARBA" id="ARBA00022963"/>
    </source>
</evidence>
<evidence type="ECO:0000259" key="10">
    <source>
        <dbReference type="PROSITE" id="PS51635"/>
    </source>
</evidence>
<feature type="active site" description="Nucleophile" evidence="8">
    <location>
        <position position="744"/>
    </location>
</feature>
<dbReference type="GO" id="GO:0019369">
    <property type="term" value="P:arachidonate metabolic process"/>
    <property type="evidence" value="ECO:0007669"/>
    <property type="project" value="TreeGrafter"/>
</dbReference>
<evidence type="ECO:0000256" key="6">
    <source>
        <dbReference type="ARBA" id="ARBA00023098"/>
    </source>
</evidence>
<evidence type="ECO:0000259" key="9">
    <source>
        <dbReference type="PROSITE" id="PS50089"/>
    </source>
</evidence>
<evidence type="ECO:0000256" key="2">
    <source>
        <dbReference type="ARBA" id="ARBA00022771"/>
    </source>
</evidence>
<evidence type="ECO:0000256" key="4">
    <source>
        <dbReference type="ARBA" id="ARBA00022833"/>
    </source>
</evidence>
<gene>
    <name evidence="11" type="ORF">GP486_005910</name>
</gene>
<dbReference type="PROSITE" id="PS50089">
    <property type="entry name" value="ZF_RING_2"/>
    <property type="match status" value="1"/>
</dbReference>
<organism evidence="11 12">
    <name type="scientific">Trichoglossum hirsutum</name>
    <dbReference type="NCBI Taxonomy" id="265104"/>
    <lineage>
        <taxon>Eukaryota</taxon>
        <taxon>Fungi</taxon>
        <taxon>Dikarya</taxon>
        <taxon>Ascomycota</taxon>
        <taxon>Pezizomycotina</taxon>
        <taxon>Geoglossomycetes</taxon>
        <taxon>Geoglossales</taxon>
        <taxon>Geoglossaceae</taxon>
        <taxon>Trichoglossum</taxon>
    </lineage>
</organism>
<proteinExistence type="predicted"/>
<evidence type="ECO:0000256" key="7">
    <source>
        <dbReference type="PROSITE-ProRule" id="PRU00175"/>
    </source>
</evidence>
<dbReference type="InterPro" id="IPR027417">
    <property type="entry name" value="P-loop_NTPase"/>
</dbReference>
<dbReference type="PROSITE" id="PS51635">
    <property type="entry name" value="PNPLA"/>
    <property type="match status" value="1"/>
</dbReference>
<dbReference type="InterPro" id="IPR016035">
    <property type="entry name" value="Acyl_Trfase/lysoPLipase"/>
</dbReference>
<dbReference type="Pfam" id="PF01734">
    <property type="entry name" value="Patatin"/>
    <property type="match status" value="1"/>
</dbReference>
<dbReference type="InterPro" id="IPR001841">
    <property type="entry name" value="Znf_RING"/>
</dbReference>
<dbReference type="AlphaFoldDB" id="A0A9P8L8F1"/>
<dbReference type="Gene3D" id="3.40.50.300">
    <property type="entry name" value="P-loop containing nucleotide triphosphate hydrolases"/>
    <property type="match status" value="1"/>
</dbReference>
<dbReference type="GO" id="GO:0047499">
    <property type="term" value="F:calcium-independent phospholipase A2 activity"/>
    <property type="evidence" value="ECO:0007669"/>
    <property type="project" value="TreeGrafter"/>
</dbReference>
<comment type="caution">
    <text evidence="11">The sequence shown here is derived from an EMBL/GenBank/DDBJ whole genome shotgun (WGS) entry which is preliminary data.</text>
</comment>
<dbReference type="GO" id="GO:0016042">
    <property type="term" value="P:lipid catabolic process"/>
    <property type="evidence" value="ECO:0007669"/>
    <property type="project" value="UniProtKB-UniRule"/>
</dbReference>
<evidence type="ECO:0000256" key="3">
    <source>
        <dbReference type="ARBA" id="ARBA00022801"/>
    </source>
</evidence>
<evidence type="ECO:0000256" key="1">
    <source>
        <dbReference type="ARBA" id="ARBA00022723"/>
    </source>
</evidence>
<dbReference type="PANTHER" id="PTHR24185">
    <property type="entry name" value="CALCIUM-INDEPENDENT PHOSPHOLIPASE A2-GAMMA"/>
    <property type="match status" value="1"/>
</dbReference>
<dbReference type="InterPro" id="IPR017907">
    <property type="entry name" value="Znf_RING_CS"/>
</dbReference>
<dbReference type="SUPFAM" id="SSF52540">
    <property type="entry name" value="P-loop containing nucleoside triphosphate hydrolases"/>
    <property type="match status" value="1"/>
</dbReference>
<keyword evidence="6 8" id="KW-0443">Lipid metabolism</keyword>
<feature type="short sequence motif" description="DGA/G" evidence="8">
    <location>
        <begin position="914"/>
        <end position="916"/>
    </location>
</feature>
<feature type="non-terminal residue" evidence="11">
    <location>
        <position position="1"/>
    </location>
</feature>